<dbReference type="PANTHER" id="PTHR10390">
    <property type="entry name" value="HOMEOBOX PROTEIN SIX"/>
    <property type="match status" value="1"/>
</dbReference>
<evidence type="ECO:0000256" key="1">
    <source>
        <dbReference type="ARBA" id="ARBA00004123"/>
    </source>
</evidence>
<feature type="compositionally biased region" description="Polar residues" evidence="12">
    <location>
        <begin position="116"/>
        <end position="128"/>
    </location>
</feature>
<evidence type="ECO:0000256" key="3">
    <source>
        <dbReference type="ARBA" id="ARBA00008161"/>
    </source>
</evidence>
<dbReference type="Proteomes" id="UP000694726">
    <property type="component" value="Unplaced"/>
</dbReference>
<accession>A0A8D0NAW9</accession>
<feature type="compositionally biased region" description="Basic and acidic residues" evidence="12">
    <location>
        <begin position="84"/>
        <end position="111"/>
    </location>
</feature>
<protein>
    <submittedName>
        <fullName evidence="14">SIX homeobox 4</fullName>
    </submittedName>
</protein>
<keyword evidence="9 10" id="KW-0539">Nucleus</keyword>
<evidence type="ECO:0000259" key="13">
    <source>
        <dbReference type="PROSITE" id="PS50071"/>
    </source>
</evidence>
<dbReference type="SMART" id="SM00389">
    <property type="entry name" value="HOX"/>
    <property type="match status" value="1"/>
</dbReference>
<dbReference type="GO" id="GO:0005634">
    <property type="term" value="C:nucleus"/>
    <property type="evidence" value="ECO:0007669"/>
    <property type="project" value="UniProtKB-SubCell"/>
</dbReference>
<sequence>MVSPPPSECEIANEVARSGRPGRQCHIVCSNPRSHVGGTAESSYPFTLLCSSSYLNGDCVAGGKPDRPDPAETGREGVGFPEGGRGEGDEEGGVREGERKRKRVRGSEGGRKINNQKKMSSSSPTGQIASAADIKQENGMESASEGQEAPREVAGGATAGLSPPAPAPFPLEPGDAAAAAARVSGEQGAVSAAAAGAAADQVQLHSELLGRHHHAVAAAAAAAQTPLAFSPDHVACVCEALQQGGNLDRLARFLWSLPQSDLLRGNESLLKARALVAFHQGIYPELYSILESHSFESANHPLLQQLWYKARYTEAERARGRPLGAVDKYRLRRKFPLPRTIWDGEETVYCFKEKSRNALKELYKQNRYPSPAEKRHLAKITGLSLTQVSNWFKNRRQRDRNPSETQSKSESDGNPSTEDESSKGHEDLSPHPLSGSSDGVTNLSLSSHMEPVYMQQIGNAKISLSSSGVLLNGSLVPASTSPVFLNGNSFIQGPNGVILNGLSVGNTQTVSLNPPKMASNIVSNGISMTDILGSTSQDVKEFKVLQSSSANSAATTSYSPSTPMSFPGLIPSTEVKREGIQTVASQDGGSVVTFTTPVQINQYGIVQIPNSGANSQFLNGSIGFSPLQLPPVSVAASQGNISINSSTSDGSTFTSESATVQQGKVFLSSIAPSAVVYTVPNSGQTIGSVKQEGLERSLVFSQLMPVSQNAQVNANLSSESISGSGLHPLSSSLVNVSPTHNFSLTPPTLLNPTELNPDIADGQPMSAPVASKSTVTSVSNTNYATLQNCSLITGQDLLSVPMTQAALGEIVPTAEDQVGHPSPTVHQDFGREHHLVMQSVASIKENFLTNSESKATSNLMMLDSKSKYVLEGMVETVCEDLETDKKELAKLQTVQLDEDMQDL</sequence>
<feature type="region of interest" description="Disordered" evidence="12">
    <location>
        <begin position="391"/>
        <end position="442"/>
    </location>
</feature>
<dbReference type="Pfam" id="PF00046">
    <property type="entry name" value="Homeodomain"/>
    <property type="match status" value="1"/>
</dbReference>
<feature type="DNA-binding region" description="Homeobox" evidence="10">
    <location>
        <begin position="353"/>
        <end position="403"/>
    </location>
</feature>
<comment type="subcellular location">
    <subcellularLocation>
        <location evidence="2">Cytoplasm</location>
    </subcellularLocation>
    <subcellularLocation>
        <location evidence="1 10 11">Nucleus</location>
    </subcellularLocation>
</comment>
<dbReference type="InterPro" id="IPR031701">
    <property type="entry name" value="SIX1_SD"/>
</dbReference>
<evidence type="ECO:0000256" key="7">
    <source>
        <dbReference type="ARBA" id="ARBA00023155"/>
    </source>
</evidence>
<evidence type="ECO:0000256" key="4">
    <source>
        <dbReference type="ARBA" id="ARBA00022473"/>
    </source>
</evidence>
<evidence type="ECO:0000256" key="11">
    <source>
        <dbReference type="RuleBase" id="RU000682"/>
    </source>
</evidence>
<evidence type="ECO:0000256" key="12">
    <source>
        <dbReference type="SAM" id="MobiDB-lite"/>
    </source>
</evidence>
<evidence type="ECO:0000313" key="14">
    <source>
        <dbReference type="Ensembl" id="ENSSSCP00015016573.1"/>
    </source>
</evidence>
<feature type="region of interest" description="Disordered" evidence="12">
    <location>
        <begin position="1"/>
        <end position="23"/>
    </location>
</feature>
<evidence type="ECO:0000256" key="6">
    <source>
        <dbReference type="ARBA" id="ARBA00023125"/>
    </source>
</evidence>
<dbReference type="FunFam" id="1.10.10.60:FF:000085">
    <property type="entry name" value="SIX homeobox 5"/>
    <property type="match status" value="1"/>
</dbReference>
<dbReference type="GO" id="GO:0005737">
    <property type="term" value="C:cytoplasm"/>
    <property type="evidence" value="ECO:0007669"/>
    <property type="project" value="UniProtKB-SubCell"/>
</dbReference>
<evidence type="ECO:0000313" key="15">
    <source>
        <dbReference type="Proteomes" id="UP000694726"/>
    </source>
</evidence>
<evidence type="ECO:0000256" key="10">
    <source>
        <dbReference type="PROSITE-ProRule" id="PRU00108"/>
    </source>
</evidence>
<dbReference type="PROSITE" id="PS50071">
    <property type="entry name" value="HOMEOBOX_2"/>
    <property type="match status" value="1"/>
</dbReference>
<feature type="compositionally biased region" description="Basic and acidic residues" evidence="12">
    <location>
        <begin position="64"/>
        <end position="75"/>
    </location>
</feature>
<dbReference type="Gene3D" id="1.10.10.60">
    <property type="entry name" value="Homeodomain-like"/>
    <property type="match status" value="1"/>
</dbReference>
<keyword evidence="8" id="KW-0804">Transcription</keyword>
<dbReference type="GO" id="GO:0003677">
    <property type="term" value="F:DNA binding"/>
    <property type="evidence" value="ECO:0007669"/>
    <property type="project" value="UniProtKB-UniRule"/>
</dbReference>
<evidence type="ECO:0000256" key="8">
    <source>
        <dbReference type="ARBA" id="ARBA00023163"/>
    </source>
</evidence>
<proteinExistence type="inferred from homology"/>
<keyword evidence="6 10" id="KW-0238">DNA-binding</keyword>
<dbReference type="PROSITE" id="PS00027">
    <property type="entry name" value="HOMEOBOX_1"/>
    <property type="match status" value="1"/>
</dbReference>
<dbReference type="CDD" id="cd00086">
    <property type="entry name" value="homeodomain"/>
    <property type="match status" value="1"/>
</dbReference>
<feature type="compositionally biased region" description="Basic and acidic residues" evidence="12">
    <location>
        <begin position="420"/>
        <end position="429"/>
    </location>
</feature>
<dbReference type="SUPFAM" id="SSF46689">
    <property type="entry name" value="Homeodomain-like"/>
    <property type="match status" value="1"/>
</dbReference>
<evidence type="ECO:0000256" key="5">
    <source>
        <dbReference type="ARBA" id="ARBA00023015"/>
    </source>
</evidence>
<keyword evidence="4" id="KW-0217">Developmental protein</keyword>
<feature type="compositionally biased region" description="Basic and acidic residues" evidence="12">
    <location>
        <begin position="399"/>
        <end position="411"/>
    </location>
</feature>
<dbReference type="Pfam" id="PF16878">
    <property type="entry name" value="SIX1_SD"/>
    <property type="match status" value="1"/>
</dbReference>
<evidence type="ECO:0000256" key="9">
    <source>
        <dbReference type="ARBA" id="ARBA00023242"/>
    </source>
</evidence>
<dbReference type="AlphaFoldDB" id="A0A8D0NAW9"/>
<keyword evidence="7 10" id="KW-0371">Homeobox</keyword>
<evidence type="ECO:0000256" key="2">
    <source>
        <dbReference type="ARBA" id="ARBA00004496"/>
    </source>
</evidence>
<dbReference type="InterPro" id="IPR017970">
    <property type="entry name" value="Homeobox_CS"/>
</dbReference>
<dbReference type="GO" id="GO:0000981">
    <property type="term" value="F:DNA-binding transcription factor activity, RNA polymerase II-specific"/>
    <property type="evidence" value="ECO:0007669"/>
    <property type="project" value="InterPro"/>
</dbReference>
<dbReference type="InterPro" id="IPR001356">
    <property type="entry name" value="HD"/>
</dbReference>
<keyword evidence="5" id="KW-0805">Transcription regulation</keyword>
<dbReference type="PANTHER" id="PTHR10390:SF36">
    <property type="entry name" value="HOMEOBOX PROTEIN SIX4"/>
    <property type="match status" value="1"/>
</dbReference>
<organism evidence="14 15">
    <name type="scientific">Sus scrofa</name>
    <name type="common">Pig</name>
    <dbReference type="NCBI Taxonomy" id="9823"/>
    <lineage>
        <taxon>Eukaryota</taxon>
        <taxon>Metazoa</taxon>
        <taxon>Chordata</taxon>
        <taxon>Craniata</taxon>
        <taxon>Vertebrata</taxon>
        <taxon>Euteleostomi</taxon>
        <taxon>Mammalia</taxon>
        <taxon>Eutheria</taxon>
        <taxon>Laurasiatheria</taxon>
        <taxon>Artiodactyla</taxon>
        <taxon>Suina</taxon>
        <taxon>Suidae</taxon>
        <taxon>Sus</taxon>
    </lineage>
</organism>
<feature type="domain" description="Homeobox" evidence="13">
    <location>
        <begin position="351"/>
        <end position="402"/>
    </location>
</feature>
<reference evidence="14" key="1">
    <citation type="submission" date="2025-08" db="UniProtKB">
        <authorList>
            <consortium name="Ensembl"/>
        </authorList>
    </citation>
    <scope>IDENTIFICATION</scope>
</reference>
<comment type="similarity">
    <text evidence="3">Belongs to the SIX/Sine oculis homeobox family.</text>
</comment>
<name>A0A8D0NAW9_PIG</name>
<dbReference type="Ensembl" id="ENSSSCT00015041968.1">
    <property type="protein sequence ID" value="ENSSSCP00015016573.1"/>
    <property type="gene ID" value="ENSSSCG00015031590.1"/>
</dbReference>
<dbReference type="InterPro" id="IPR009057">
    <property type="entry name" value="Homeodomain-like_sf"/>
</dbReference>
<gene>
    <name evidence="14" type="primary">SIX4</name>
</gene>
<feature type="region of interest" description="Disordered" evidence="12">
    <location>
        <begin position="58"/>
        <end position="173"/>
    </location>
</feature>